<protein>
    <recommendedName>
        <fullName evidence="4 14">Very-long-chain (3R)-3-hydroxyacyl-CoA dehydratase</fullName>
        <ecNumber evidence="4 14">4.2.1.134</ecNumber>
    </recommendedName>
</protein>
<evidence type="ECO:0000256" key="15">
    <source>
        <dbReference type="SAM" id="MobiDB-lite"/>
    </source>
</evidence>
<keyword evidence="12 14" id="KW-0456">Lyase</keyword>
<comment type="subcellular location">
    <subcellularLocation>
        <location evidence="14">Endoplasmic reticulum membrane</location>
        <topology evidence="14">Multi-pass membrane protein</topology>
    </subcellularLocation>
    <subcellularLocation>
        <location evidence="1">Membrane</location>
        <topology evidence="1">Multi-pass membrane protein</topology>
    </subcellularLocation>
</comment>
<dbReference type="PANTHER" id="PTHR11035:SF3">
    <property type="entry name" value="VERY-LONG-CHAIN (3R)-3-HYDROXYACYL-COA DEHYDRATASE"/>
    <property type="match status" value="1"/>
</dbReference>
<evidence type="ECO:0000256" key="9">
    <source>
        <dbReference type="ARBA" id="ARBA00023098"/>
    </source>
</evidence>
<keyword evidence="17" id="KW-1185">Reference proteome</keyword>
<dbReference type="EC" id="4.2.1.134" evidence="4 14"/>
<comment type="caution">
    <text evidence="14">Lacks conserved residue(s) required for the propagation of feature annotation.</text>
</comment>
<dbReference type="Pfam" id="PF04387">
    <property type="entry name" value="PTPLA"/>
    <property type="match status" value="1"/>
</dbReference>
<dbReference type="InterPro" id="IPR007482">
    <property type="entry name" value="Tyr_Pase-like_PTPLA"/>
</dbReference>
<keyword evidence="5 14" id="KW-0444">Lipid biosynthesis</keyword>
<keyword evidence="8 14" id="KW-1133">Transmembrane helix</keyword>
<evidence type="ECO:0000256" key="6">
    <source>
        <dbReference type="ARBA" id="ARBA00022692"/>
    </source>
</evidence>
<keyword evidence="10 14" id="KW-0472">Membrane</keyword>
<evidence type="ECO:0000256" key="4">
    <source>
        <dbReference type="ARBA" id="ARBA00013122"/>
    </source>
</evidence>
<evidence type="ECO:0000256" key="1">
    <source>
        <dbReference type="ARBA" id="ARBA00004141"/>
    </source>
</evidence>
<evidence type="ECO:0000256" key="11">
    <source>
        <dbReference type="ARBA" id="ARBA00023160"/>
    </source>
</evidence>
<keyword evidence="6 14" id="KW-0812">Transmembrane</keyword>
<comment type="pathway">
    <text evidence="2 14">Lipid metabolism; fatty acid biosynthesis.</text>
</comment>
<feature type="transmembrane region" description="Helical" evidence="14">
    <location>
        <begin position="44"/>
        <end position="67"/>
    </location>
</feature>
<keyword evidence="7 14" id="KW-0276">Fatty acid metabolism</keyword>
<evidence type="ECO:0000256" key="2">
    <source>
        <dbReference type="ARBA" id="ARBA00005194"/>
    </source>
</evidence>
<dbReference type="Proteomes" id="UP001605036">
    <property type="component" value="Unassembled WGS sequence"/>
</dbReference>
<organism evidence="16 17">
    <name type="scientific">Riccia fluitans</name>
    <dbReference type="NCBI Taxonomy" id="41844"/>
    <lineage>
        <taxon>Eukaryota</taxon>
        <taxon>Viridiplantae</taxon>
        <taxon>Streptophyta</taxon>
        <taxon>Embryophyta</taxon>
        <taxon>Marchantiophyta</taxon>
        <taxon>Marchantiopsida</taxon>
        <taxon>Marchantiidae</taxon>
        <taxon>Marchantiales</taxon>
        <taxon>Ricciaceae</taxon>
        <taxon>Riccia</taxon>
    </lineage>
</organism>
<evidence type="ECO:0000256" key="13">
    <source>
        <dbReference type="ARBA" id="ARBA00036671"/>
    </source>
</evidence>
<evidence type="ECO:0000256" key="7">
    <source>
        <dbReference type="ARBA" id="ARBA00022832"/>
    </source>
</evidence>
<dbReference type="GO" id="GO:0006633">
    <property type="term" value="P:fatty acid biosynthetic process"/>
    <property type="evidence" value="ECO:0007669"/>
    <property type="project" value="UniProtKB-KW"/>
</dbReference>
<keyword evidence="9 14" id="KW-0443">Lipid metabolism</keyword>
<comment type="caution">
    <text evidence="16">The sequence shown here is derived from an EMBL/GenBank/DDBJ whole genome shotgun (WGS) entry which is preliminary data.</text>
</comment>
<feature type="transmembrane region" description="Helical" evidence="14">
    <location>
        <begin position="88"/>
        <end position="105"/>
    </location>
</feature>
<accession>A0ABD1Y1U1</accession>
<comment type="function">
    <text evidence="14">Catalyzes the third of the four reactions of the long-chain fatty acids elongation cycle. This endoplasmic reticulum-bound enzymatic process, allows the addition of two carbons to the chain of long- and very long-chain fatty acids/VLCFAs per cycle. This enzyme catalyzes the dehydration of the 3-hydroxyacyl-CoA intermediate into trans-2,3-enoyl-CoA, within each cycle of fatty acid elongation. Thereby, it participates to the production of VLCFAs of different chain lengths that are involved in multiple biological processes as precursors of membrane lipids and lipid mediators.</text>
</comment>
<sequence length="109" mass="12056">MATPSIEVQEPQSGHQRKGKSSIRAASGSSHHPSFGVTPPLLTLIRYSTFFVLYPTGIFSETGLVYVALPFMKGSDLYSLRMPNKINFGFDYYYVSLLALGLYIPDTSL</sequence>
<evidence type="ECO:0000256" key="8">
    <source>
        <dbReference type="ARBA" id="ARBA00022989"/>
    </source>
</evidence>
<evidence type="ECO:0000256" key="12">
    <source>
        <dbReference type="ARBA" id="ARBA00023239"/>
    </source>
</evidence>
<feature type="region of interest" description="Disordered" evidence="15">
    <location>
        <begin position="1"/>
        <end position="37"/>
    </location>
</feature>
<proteinExistence type="inferred from homology"/>
<gene>
    <name evidence="16" type="ORF">R1flu_000933</name>
</gene>
<evidence type="ECO:0000256" key="10">
    <source>
        <dbReference type="ARBA" id="ARBA00023136"/>
    </source>
</evidence>
<dbReference type="AlphaFoldDB" id="A0ABD1Y1U1"/>
<dbReference type="GO" id="GO:0102158">
    <property type="term" value="F:very-long-chain (3R)-3-hydroxyacyl-CoA dehydratase activity"/>
    <property type="evidence" value="ECO:0007669"/>
    <property type="project" value="UniProtKB-EC"/>
</dbReference>
<reference evidence="16 17" key="1">
    <citation type="submission" date="2024-09" db="EMBL/GenBank/DDBJ databases">
        <title>Chromosome-scale assembly of Riccia fluitans.</title>
        <authorList>
            <person name="Paukszto L."/>
            <person name="Sawicki J."/>
            <person name="Karawczyk K."/>
            <person name="Piernik-Szablinska J."/>
            <person name="Szczecinska M."/>
            <person name="Mazdziarz M."/>
        </authorList>
    </citation>
    <scope>NUCLEOTIDE SEQUENCE [LARGE SCALE GENOMIC DNA]</scope>
    <source>
        <strain evidence="16">Rf_01</strain>
        <tissue evidence="16">Aerial parts of the thallus</tissue>
    </source>
</reference>
<keyword evidence="11 14" id="KW-0275">Fatty acid biosynthesis</keyword>
<dbReference type="EMBL" id="JBHFFA010000006">
    <property type="protein sequence ID" value="KAL2620728.1"/>
    <property type="molecule type" value="Genomic_DNA"/>
</dbReference>
<name>A0ABD1Y1U1_9MARC</name>
<evidence type="ECO:0000313" key="17">
    <source>
        <dbReference type="Proteomes" id="UP001605036"/>
    </source>
</evidence>
<evidence type="ECO:0000256" key="14">
    <source>
        <dbReference type="RuleBase" id="RU363109"/>
    </source>
</evidence>
<comment type="catalytic activity">
    <reaction evidence="13 14">
        <text>a very-long-chain (3R)-3-hydroxyacyl-CoA = a very-long-chain (2E)-enoyl-CoA + H2O</text>
        <dbReference type="Rhea" id="RHEA:45812"/>
        <dbReference type="ChEBI" id="CHEBI:15377"/>
        <dbReference type="ChEBI" id="CHEBI:83728"/>
        <dbReference type="ChEBI" id="CHEBI:85440"/>
        <dbReference type="EC" id="4.2.1.134"/>
    </reaction>
</comment>
<keyword evidence="14" id="KW-0256">Endoplasmic reticulum</keyword>
<dbReference type="GO" id="GO:0005789">
    <property type="term" value="C:endoplasmic reticulum membrane"/>
    <property type="evidence" value="ECO:0007669"/>
    <property type="project" value="UniProtKB-SubCell"/>
</dbReference>
<comment type="similarity">
    <text evidence="3 14">Belongs to the very long-chain fatty acids dehydratase HACD family.</text>
</comment>
<evidence type="ECO:0000256" key="5">
    <source>
        <dbReference type="ARBA" id="ARBA00022516"/>
    </source>
</evidence>
<evidence type="ECO:0000313" key="16">
    <source>
        <dbReference type="EMBL" id="KAL2620728.1"/>
    </source>
</evidence>
<evidence type="ECO:0000256" key="3">
    <source>
        <dbReference type="ARBA" id="ARBA00007811"/>
    </source>
</evidence>
<dbReference type="PANTHER" id="PTHR11035">
    <property type="entry name" value="VERY-LONG-CHAIN (3R)-3-HYDROXYACYL-COA DEHYDRATASE"/>
    <property type="match status" value="1"/>
</dbReference>